<organism evidence="3 4">
    <name type="scientific">Brevibacterium celere</name>
    <dbReference type="NCBI Taxonomy" id="225845"/>
    <lineage>
        <taxon>Bacteria</taxon>
        <taxon>Bacillati</taxon>
        <taxon>Actinomycetota</taxon>
        <taxon>Actinomycetes</taxon>
        <taxon>Micrococcales</taxon>
        <taxon>Brevibacteriaceae</taxon>
        <taxon>Brevibacterium</taxon>
    </lineage>
</organism>
<feature type="compositionally biased region" description="Low complexity" evidence="1">
    <location>
        <begin position="79"/>
        <end position="88"/>
    </location>
</feature>
<dbReference type="RefSeq" id="WP_113904982.1">
    <property type="nucleotide sequence ID" value="NZ_QNSB01000010.1"/>
</dbReference>
<evidence type="ECO:0000313" key="4">
    <source>
        <dbReference type="Proteomes" id="UP000253509"/>
    </source>
</evidence>
<evidence type="ECO:0000256" key="2">
    <source>
        <dbReference type="SAM" id="SignalP"/>
    </source>
</evidence>
<protein>
    <recommendedName>
        <fullName evidence="5">DUF4333 domain-containing protein</fullName>
    </recommendedName>
</protein>
<gene>
    <name evidence="3" type="ORF">DFO65_11056</name>
</gene>
<evidence type="ECO:0000256" key="1">
    <source>
        <dbReference type="SAM" id="MobiDB-lite"/>
    </source>
</evidence>
<keyword evidence="2" id="KW-0732">Signal</keyword>
<keyword evidence="4" id="KW-1185">Reference proteome</keyword>
<accession>A0A366IGF1</accession>
<feature type="region of interest" description="Disordered" evidence="1">
    <location>
        <begin position="22"/>
        <end position="104"/>
    </location>
</feature>
<sequence>MLVGSRTTAIVAIAAALTLGGCGTSWGQAGGEDASNARETRSPAPTPGDAGAESDAGSSPHDPHAESGAGSTPEEQGADADGASPDSGGDPDDLWADKAKTRSWASDASIDVDADGNGSIPAAALEADLVDLFANKFGLKVKEAKCDQDMEVRNWEGFESCDVVAEDMTYFGTVELVDHKDAMIEYEVMFPGIDEKDLDLGG</sequence>
<feature type="chain" id="PRO_5016769869" description="DUF4333 domain-containing protein" evidence="2">
    <location>
        <begin position="28"/>
        <end position="202"/>
    </location>
</feature>
<evidence type="ECO:0000313" key="3">
    <source>
        <dbReference type="EMBL" id="RBP69900.1"/>
    </source>
</evidence>
<name>A0A366IGF1_9MICO</name>
<dbReference type="Proteomes" id="UP000253509">
    <property type="component" value="Unassembled WGS sequence"/>
</dbReference>
<dbReference type="EMBL" id="QNSB01000010">
    <property type="protein sequence ID" value="RBP69900.1"/>
    <property type="molecule type" value="Genomic_DNA"/>
</dbReference>
<dbReference type="AlphaFoldDB" id="A0A366IGF1"/>
<reference evidence="3 4" key="1">
    <citation type="submission" date="2018-06" db="EMBL/GenBank/DDBJ databases">
        <title>Freshwater and sediment microbial communities from various areas in North America, analyzing microbe dynamics in response to fracking.</title>
        <authorList>
            <person name="Lamendella R."/>
        </authorList>
    </citation>
    <scope>NUCLEOTIDE SEQUENCE [LARGE SCALE GENOMIC DNA]</scope>
    <source>
        <strain evidence="3 4">3b_TX</strain>
    </source>
</reference>
<feature type="signal peptide" evidence="2">
    <location>
        <begin position="1"/>
        <end position="27"/>
    </location>
</feature>
<comment type="caution">
    <text evidence="3">The sequence shown here is derived from an EMBL/GenBank/DDBJ whole genome shotgun (WGS) entry which is preliminary data.</text>
</comment>
<dbReference type="PROSITE" id="PS51257">
    <property type="entry name" value="PROKAR_LIPOPROTEIN"/>
    <property type="match status" value="1"/>
</dbReference>
<proteinExistence type="predicted"/>
<evidence type="ECO:0008006" key="5">
    <source>
        <dbReference type="Google" id="ProtNLM"/>
    </source>
</evidence>